<dbReference type="EMBL" id="SNRW01021733">
    <property type="protein sequence ID" value="KAA6364375.1"/>
    <property type="molecule type" value="Genomic_DNA"/>
</dbReference>
<name>A0A5J4U3Y7_9EUKA</name>
<evidence type="ECO:0000313" key="1">
    <source>
        <dbReference type="EMBL" id="KAA6364375.1"/>
    </source>
</evidence>
<organism evidence="1 2">
    <name type="scientific">Streblomastix strix</name>
    <dbReference type="NCBI Taxonomy" id="222440"/>
    <lineage>
        <taxon>Eukaryota</taxon>
        <taxon>Metamonada</taxon>
        <taxon>Preaxostyla</taxon>
        <taxon>Oxymonadida</taxon>
        <taxon>Streblomastigidae</taxon>
        <taxon>Streblomastix</taxon>
    </lineage>
</organism>
<dbReference type="Proteomes" id="UP000324800">
    <property type="component" value="Unassembled WGS sequence"/>
</dbReference>
<comment type="caution">
    <text evidence="1">The sequence shown here is derived from an EMBL/GenBank/DDBJ whole genome shotgun (WGS) entry which is preliminary data.</text>
</comment>
<accession>A0A5J4U3Y7</accession>
<gene>
    <name evidence="1" type="ORF">EZS28_040098</name>
</gene>
<proteinExistence type="predicted"/>
<evidence type="ECO:0000313" key="2">
    <source>
        <dbReference type="Proteomes" id="UP000324800"/>
    </source>
</evidence>
<feature type="non-terminal residue" evidence="1">
    <location>
        <position position="1"/>
    </location>
</feature>
<dbReference type="AlphaFoldDB" id="A0A5J4U3Y7"/>
<protein>
    <submittedName>
        <fullName evidence="1">Uncharacterized protein</fullName>
    </submittedName>
</protein>
<sequence>ARDELIYGQFAFLHNNADCGPKAGLVAFGGGIRDPTITGIDLLQYLLHFKSGIDQNIIRRLKNG</sequence>
<reference evidence="1 2" key="1">
    <citation type="submission" date="2019-03" db="EMBL/GenBank/DDBJ databases">
        <title>Single cell metagenomics reveals metabolic interactions within the superorganism composed of flagellate Streblomastix strix and complex community of Bacteroidetes bacteria on its surface.</title>
        <authorList>
            <person name="Treitli S.C."/>
            <person name="Kolisko M."/>
            <person name="Husnik F."/>
            <person name="Keeling P."/>
            <person name="Hampl V."/>
        </authorList>
    </citation>
    <scope>NUCLEOTIDE SEQUENCE [LARGE SCALE GENOMIC DNA]</scope>
    <source>
        <strain evidence="1">ST1C</strain>
    </source>
</reference>